<dbReference type="AlphaFoldDB" id="L2G312"/>
<name>L2G312_COLFN</name>
<dbReference type="Gene3D" id="3.40.50.720">
    <property type="entry name" value="NAD(P)-binding Rossmann-like Domain"/>
    <property type="match status" value="1"/>
</dbReference>
<keyword evidence="3" id="KW-0560">Oxidoreductase</keyword>
<dbReference type="Pfam" id="PF00106">
    <property type="entry name" value="adh_short"/>
    <property type="match status" value="1"/>
</dbReference>
<evidence type="ECO:0000256" key="1">
    <source>
        <dbReference type="ARBA" id="ARBA00006484"/>
    </source>
</evidence>
<dbReference type="GO" id="GO:0016491">
    <property type="term" value="F:oxidoreductase activity"/>
    <property type="evidence" value="ECO:0007669"/>
    <property type="project" value="UniProtKB-KW"/>
</dbReference>
<dbReference type="SUPFAM" id="SSF51735">
    <property type="entry name" value="NAD(P)-binding Rossmann-fold domains"/>
    <property type="match status" value="1"/>
</dbReference>
<reference evidence="4" key="1">
    <citation type="submission" date="2012-08" db="EMBL/GenBank/DDBJ databases">
        <title>Genome analysis of Colletotrichum orbiculare and Colletotrichum fructicola.</title>
        <authorList>
            <person name="Gan P.H.P."/>
            <person name="Ikeda K."/>
            <person name="Irieda H."/>
            <person name="Narusaka M."/>
            <person name="O'Connell R.J."/>
            <person name="Narusaka Y."/>
            <person name="Takano Y."/>
            <person name="Kubo Y."/>
            <person name="Shirasu K."/>
        </authorList>
    </citation>
    <scope>NUCLEOTIDE SEQUENCE</scope>
    <source>
        <strain evidence="4">Nara gc5</strain>
    </source>
</reference>
<keyword evidence="2" id="KW-0521">NADP</keyword>
<dbReference type="Proteomes" id="UP000011096">
    <property type="component" value="Unassembled WGS sequence"/>
</dbReference>
<gene>
    <name evidence="5" type="primary">RDH13</name>
    <name evidence="4" type="ORF">CGGC5_6983</name>
    <name evidence="5" type="ORF">CGGC5_v002877</name>
</gene>
<accession>L2G312</accession>
<dbReference type="PANTHER" id="PTHR24320:SF282">
    <property type="entry name" value="WW DOMAIN-CONTAINING OXIDOREDUCTASE"/>
    <property type="match status" value="1"/>
</dbReference>
<evidence type="ECO:0000256" key="2">
    <source>
        <dbReference type="ARBA" id="ARBA00022857"/>
    </source>
</evidence>
<dbReference type="InterPro" id="IPR036291">
    <property type="entry name" value="NAD(P)-bd_dom_sf"/>
</dbReference>
<evidence type="ECO:0000256" key="3">
    <source>
        <dbReference type="ARBA" id="ARBA00023002"/>
    </source>
</evidence>
<dbReference type="HOGENOM" id="CLU_010194_44_9_1"/>
<organism evidence="4">
    <name type="scientific">Colletotrichum fructicola (strain Nara gc5)</name>
    <name type="common">Anthracnose fungus</name>
    <name type="synonym">Colletotrichum gloeosporioides (strain Nara gc5)</name>
    <dbReference type="NCBI Taxonomy" id="1213859"/>
    <lineage>
        <taxon>Eukaryota</taxon>
        <taxon>Fungi</taxon>
        <taxon>Dikarya</taxon>
        <taxon>Ascomycota</taxon>
        <taxon>Pezizomycotina</taxon>
        <taxon>Sordariomycetes</taxon>
        <taxon>Hypocreomycetidae</taxon>
        <taxon>Glomerellales</taxon>
        <taxon>Glomerellaceae</taxon>
        <taxon>Colletotrichum</taxon>
        <taxon>Colletotrichum gloeosporioides species complex</taxon>
    </lineage>
</organism>
<dbReference type="OrthoDB" id="191139at2759"/>
<sequence length="163" mass="17571">MVPTFNPAADIPSLCGKTIFVTGGNTGLGKQSIIDLARHDPAQIWLAARDLVKAQAAATEIRSIVPAVPIILLKLDLSSVKSIKEAVAIFSSTAKRLDILMLNAGIMAVPPGLTEEGYEIQFGTNHVGHALLTKLLLPLLVETAAKFEADELWDWTERELAPY</sequence>
<dbReference type="GeneID" id="43615830"/>
<keyword evidence="6" id="KW-1185">Reference proteome</keyword>
<dbReference type="EMBL" id="ANPB02000002">
    <property type="protein sequence ID" value="KAF4489572.1"/>
    <property type="molecule type" value="Genomic_DNA"/>
</dbReference>
<dbReference type="InterPro" id="IPR002347">
    <property type="entry name" value="SDR_fam"/>
</dbReference>
<evidence type="ECO:0000313" key="5">
    <source>
        <dbReference type="EMBL" id="KAF4489572.1"/>
    </source>
</evidence>
<dbReference type="PANTHER" id="PTHR24320">
    <property type="entry name" value="RETINOL DEHYDROGENASE"/>
    <property type="match status" value="1"/>
</dbReference>
<dbReference type="EMBL" id="KB020674">
    <property type="protein sequence ID" value="ELA32977.1"/>
    <property type="molecule type" value="Genomic_DNA"/>
</dbReference>
<evidence type="ECO:0000313" key="4">
    <source>
        <dbReference type="EMBL" id="ELA32977.1"/>
    </source>
</evidence>
<comment type="similarity">
    <text evidence="1">Belongs to the short-chain dehydrogenases/reductases (SDR) family.</text>
</comment>
<reference evidence="5 6" key="3">
    <citation type="submission" date="2020-04" db="EMBL/GenBank/DDBJ databases">
        <title>Genome sequencing and assembly of multiple isolates from the Colletotrichum gloeosporioides species complex.</title>
        <authorList>
            <person name="Gan P."/>
            <person name="Shirasu K."/>
        </authorList>
    </citation>
    <scope>NUCLEOTIDE SEQUENCE [LARGE SCALE GENOMIC DNA]</scope>
    <source>
        <strain evidence="5 6">Nara gc5</strain>
    </source>
</reference>
<reference evidence="5 6" key="2">
    <citation type="submission" date="2012-08" db="EMBL/GenBank/DDBJ databases">
        <authorList>
            <person name="Gan P.H.P."/>
            <person name="Ikeda K."/>
            <person name="Irieda H."/>
            <person name="Narusaka M."/>
            <person name="O'Connell R.J."/>
            <person name="Narusaka Y."/>
            <person name="Takano Y."/>
            <person name="Kubo Y."/>
            <person name="Shirasu K."/>
        </authorList>
    </citation>
    <scope>NUCLEOTIDE SEQUENCE [LARGE SCALE GENOMIC DNA]</scope>
    <source>
        <strain evidence="5 6">Nara gc5</strain>
    </source>
</reference>
<dbReference type="RefSeq" id="XP_031888776.1">
    <property type="nucleotide sequence ID" value="XM_032031777.1"/>
</dbReference>
<dbReference type="STRING" id="1213859.L2G312"/>
<dbReference type="InParanoid" id="L2G312"/>
<protein>
    <submittedName>
        <fullName evidence="5">Retinol dehydrogenase 13</fullName>
    </submittedName>
    <submittedName>
        <fullName evidence="4">Short-chain dehydrogenase reductase</fullName>
    </submittedName>
</protein>
<proteinExistence type="inferred from homology"/>
<evidence type="ECO:0000313" key="6">
    <source>
        <dbReference type="Proteomes" id="UP000011096"/>
    </source>
</evidence>